<dbReference type="GO" id="GO:0008360">
    <property type="term" value="P:regulation of cell shape"/>
    <property type="evidence" value="ECO:0007669"/>
    <property type="project" value="UniProtKB-KW"/>
</dbReference>
<dbReference type="GO" id="GO:0008760">
    <property type="term" value="F:UDP-N-acetylglucosamine 1-carboxyvinyltransferase activity"/>
    <property type="evidence" value="ECO:0007669"/>
    <property type="project" value="UniProtKB-EC"/>
</dbReference>
<dbReference type="GO" id="GO:0005737">
    <property type="term" value="C:cytoplasm"/>
    <property type="evidence" value="ECO:0007669"/>
    <property type="project" value="UniProtKB-SubCell"/>
</dbReference>
<evidence type="ECO:0000256" key="6">
    <source>
        <dbReference type="ARBA" id="ARBA00022960"/>
    </source>
</evidence>
<dbReference type="EMBL" id="BIFH01000013">
    <property type="protein sequence ID" value="GCD92950.1"/>
    <property type="molecule type" value="Genomic_DNA"/>
</dbReference>
<gene>
    <name evidence="18" type="primary">murA_1</name>
    <name evidence="18" type="ORF">EHYA_00593</name>
</gene>
<keyword evidence="4" id="KW-0132">Cell division</keyword>
<dbReference type="InterPro" id="IPR013792">
    <property type="entry name" value="RNA3'P_cycl/enolpyr_Trfase_a/b"/>
</dbReference>
<evidence type="ECO:0000256" key="4">
    <source>
        <dbReference type="ARBA" id="ARBA00022618"/>
    </source>
</evidence>
<dbReference type="InterPro" id="IPR001986">
    <property type="entry name" value="Enolpyruvate_Tfrase_dom"/>
</dbReference>
<comment type="subcellular location">
    <subcellularLocation>
        <location evidence="1">Cytoplasm</location>
    </subcellularLocation>
</comment>
<keyword evidence="8" id="KW-0131">Cell cycle</keyword>
<evidence type="ECO:0000259" key="17">
    <source>
        <dbReference type="Pfam" id="PF00275"/>
    </source>
</evidence>
<dbReference type="GO" id="GO:0009252">
    <property type="term" value="P:peptidoglycan biosynthetic process"/>
    <property type="evidence" value="ECO:0007669"/>
    <property type="project" value="UniProtKB-KW"/>
</dbReference>
<keyword evidence="19" id="KW-1185">Reference proteome</keyword>
<dbReference type="InterPro" id="IPR036968">
    <property type="entry name" value="Enolpyruvate_Tfrase_sf"/>
</dbReference>
<evidence type="ECO:0000256" key="14">
    <source>
        <dbReference type="ARBA" id="ARBA00042443"/>
    </source>
</evidence>
<evidence type="ECO:0000256" key="12">
    <source>
        <dbReference type="ARBA" id="ARBA00039108"/>
    </source>
</evidence>
<dbReference type="PANTHER" id="PTHR43783">
    <property type="entry name" value="UDP-N-ACETYLGLUCOSAMINE 1-CARBOXYVINYLTRANSFERASE"/>
    <property type="match status" value="1"/>
</dbReference>
<dbReference type="PANTHER" id="PTHR43783:SF1">
    <property type="entry name" value="UDP-N-ACETYLGLUCOSAMINE 1-CARBOXYVINYLTRANSFERASE"/>
    <property type="match status" value="1"/>
</dbReference>
<evidence type="ECO:0000256" key="1">
    <source>
        <dbReference type="ARBA" id="ARBA00004496"/>
    </source>
</evidence>
<comment type="similarity">
    <text evidence="11">Belongs to the EPSP synthase family. MurA subfamily.</text>
</comment>
<dbReference type="Gene3D" id="3.65.10.10">
    <property type="entry name" value="Enolpyruvate transferase domain"/>
    <property type="match status" value="2"/>
</dbReference>
<dbReference type="InterPro" id="IPR050068">
    <property type="entry name" value="MurA_subfamily"/>
</dbReference>
<proteinExistence type="inferred from homology"/>
<dbReference type="EC" id="2.5.1.7" evidence="12"/>
<evidence type="ECO:0000256" key="2">
    <source>
        <dbReference type="ARBA" id="ARBA00004752"/>
    </source>
</evidence>
<keyword evidence="9" id="KW-0961">Cell wall biogenesis/degradation</keyword>
<comment type="function">
    <text evidence="10">Cell wall formation. Adds enolpyruvyl to UDP-N-acetylglucosamine.</text>
</comment>
<dbReference type="GO" id="GO:0071555">
    <property type="term" value="P:cell wall organization"/>
    <property type="evidence" value="ECO:0007669"/>
    <property type="project" value="UniProtKB-KW"/>
</dbReference>
<evidence type="ECO:0000256" key="9">
    <source>
        <dbReference type="ARBA" id="ARBA00023316"/>
    </source>
</evidence>
<dbReference type="SUPFAM" id="SSF55205">
    <property type="entry name" value="EPT/RTPC-like"/>
    <property type="match status" value="1"/>
</dbReference>
<protein>
    <recommendedName>
        <fullName evidence="13">UDP-N-acetylglucosamine 1-carboxyvinyltransferase</fullName>
        <ecNumber evidence="12">2.5.1.7</ecNumber>
    </recommendedName>
    <alternativeName>
        <fullName evidence="14">Enoylpyruvate transferase</fullName>
    </alternativeName>
    <alternativeName>
        <fullName evidence="15">UDP-N-acetylglucosamine enolpyruvyl transferase</fullName>
    </alternativeName>
</protein>
<evidence type="ECO:0000256" key="8">
    <source>
        <dbReference type="ARBA" id="ARBA00023306"/>
    </source>
</evidence>
<dbReference type="GO" id="GO:0051301">
    <property type="term" value="P:cell division"/>
    <property type="evidence" value="ECO:0007669"/>
    <property type="project" value="UniProtKB-KW"/>
</dbReference>
<evidence type="ECO:0000313" key="19">
    <source>
        <dbReference type="Proteomes" id="UP000286931"/>
    </source>
</evidence>
<feature type="domain" description="Enolpyruvate transferase" evidence="17">
    <location>
        <begin position="3"/>
        <end position="393"/>
    </location>
</feature>
<sequence length="410" mass="42241">MQGSKNAGMLLSAAALLVDGQVVLDNLPDVTDVAIGSRIGAHLGATTSTTPGGLRIAAHELADSDMDVALGRRIRHTPSFAAAVLARTGHVSFPLPGGDGFCDRPVDLHIEAMRRAGARLVEQDGLIRADLDGSRPRAFTMDLGTRYGPSLGATITALLLASRADGTSTLTNPSAEPEVEHTVRFLRRAGGAVAEREGNLVVAGAARLTDTTYRIPPDRMEAGTLLIAAAATGGTVSLDGIGLADLTPAFLAWLARLGTEVAETEQGIRLEVVRDLVPHSLVTGPHPGFPTDLQPQATALLATLPGRATVTERVHRQRSSHVPGLTTLGARITDSDGTLHVTGTTALRGAIITGDDIRCVAALLTAALAADGESHVGGAHQLARGYADLPGKLAALGADVALVPDEPGRA</sequence>
<comment type="catalytic activity">
    <reaction evidence="16">
        <text>phosphoenolpyruvate + UDP-N-acetyl-alpha-D-glucosamine = UDP-N-acetyl-3-O-(1-carboxyvinyl)-alpha-D-glucosamine + phosphate</text>
        <dbReference type="Rhea" id="RHEA:18681"/>
        <dbReference type="ChEBI" id="CHEBI:43474"/>
        <dbReference type="ChEBI" id="CHEBI:57705"/>
        <dbReference type="ChEBI" id="CHEBI:58702"/>
        <dbReference type="ChEBI" id="CHEBI:68483"/>
        <dbReference type="EC" id="2.5.1.7"/>
    </reaction>
</comment>
<evidence type="ECO:0000256" key="11">
    <source>
        <dbReference type="ARBA" id="ARBA00038367"/>
    </source>
</evidence>
<keyword evidence="7" id="KW-0573">Peptidoglycan synthesis</keyword>
<comment type="pathway">
    <text evidence="2">Cell wall biogenesis; peptidoglycan biosynthesis.</text>
</comment>
<comment type="caution">
    <text evidence="18">The sequence shown here is derived from an EMBL/GenBank/DDBJ whole genome shotgun (WGS) entry which is preliminary data.</text>
</comment>
<evidence type="ECO:0000256" key="3">
    <source>
        <dbReference type="ARBA" id="ARBA00022490"/>
    </source>
</evidence>
<evidence type="ECO:0000256" key="16">
    <source>
        <dbReference type="ARBA" id="ARBA00047527"/>
    </source>
</evidence>
<evidence type="ECO:0000256" key="13">
    <source>
        <dbReference type="ARBA" id="ARBA00039754"/>
    </source>
</evidence>
<evidence type="ECO:0000256" key="5">
    <source>
        <dbReference type="ARBA" id="ARBA00022679"/>
    </source>
</evidence>
<evidence type="ECO:0000256" key="7">
    <source>
        <dbReference type="ARBA" id="ARBA00022984"/>
    </source>
</evidence>
<keyword evidence="3" id="KW-0963">Cytoplasm</keyword>
<accession>A0A401YED5</accession>
<dbReference type="Pfam" id="PF00275">
    <property type="entry name" value="EPSP_synthase"/>
    <property type="match status" value="1"/>
</dbReference>
<dbReference type="AlphaFoldDB" id="A0A401YED5"/>
<evidence type="ECO:0000313" key="18">
    <source>
        <dbReference type="EMBL" id="GCD92950.1"/>
    </source>
</evidence>
<reference evidence="18 19" key="1">
    <citation type="submission" date="2018-12" db="EMBL/GenBank/DDBJ databases">
        <title>Draft genome sequence of Embleya hyalina NBRC 13850T.</title>
        <authorList>
            <person name="Komaki H."/>
            <person name="Hosoyama A."/>
            <person name="Kimura A."/>
            <person name="Ichikawa N."/>
            <person name="Tamura T."/>
        </authorList>
    </citation>
    <scope>NUCLEOTIDE SEQUENCE [LARGE SCALE GENOMIC DNA]</scope>
    <source>
        <strain evidence="18 19">NBRC 13850</strain>
    </source>
</reference>
<organism evidence="18 19">
    <name type="scientific">Embleya hyalina</name>
    <dbReference type="NCBI Taxonomy" id="516124"/>
    <lineage>
        <taxon>Bacteria</taxon>
        <taxon>Bacillati</taxon>
        <taxon>Actinomycetota</taxon>
        <taxon>Actinomycetes</taxon>
        <taxon>Kitasatosporales</taxon>
        <taxon>Streptomycetaceae</taxon>
        <taxon>Embleya</taxon>
    </lineage>
</organism>
<dbReference type="NCBIfam" id="NF006873">
    <property type="entry name" value="PRK09369.1"/>
    <property type="match status" value="1"/>
</dbReference>
<keyword evidence="6" id="KW-0133">Cell shape</keyword>
<dbReference type="Proteomes" id="UP000286931">
    <property type="component" value="Unassembled WGS sequence"/>
</dbReference>
<evidence type="ECO:0000256" key="10">
    <source>
        <dbReference type="ARBA" id="ARBA00037534"/>
    </source>
</evidence>
<evidence type="ECO:0000256" key="15">
    <source>
        <dbReference type="ARBA" id="ARBA00042842"/>
    </source>
</evidence>
<keyword evidence="5 18" id="KW-0808">Transferase</keyword>
<name>A0A401YED5_9ACTN</name>